<dbReference type="PANTHER" id="PTHR38342:SF1">
    <property type="entry name" value="SLR5037 PROTEIN"/>
    <property type="match status" value="1"/>
</dbReference>
<gene>
    <name evidence="2" type="ORF">ABEG17_12970</name>
</gene>
<dbReference type="InterPro" id="IPR035923">
    <property type="entry name" value="TT1751-like_sf"/>
</dbReference>
<sequence length="133" mass="13663">MSYAISTTVAQPFEQALTATRSALAEQGFGVLTEIDLAATLKAKIDVEIAPQVILGACRPPLAHAAVQAEPSIGLLLPCNVVVRQTAGGVVVEAMDPAVMVTMTGNENLVDVAGEARERLTGALVSLGGTLTH</sequence>
<reference evidence="2" key="1">
    <citation type="submission" date="2024-05" db="EMBL/GenBank/DDBJ databases">
        <authorList>
            <person name="Kim S."/>
            <person name="Heo J."/>
            <person name="Choi H."/>
            <person name="Choi Y."/>
            <person name="Kwon S.-W."/>
            <person name="Kim Y."/>
        </authorList>
    </citation>
    <scope>NUCLEOTIDE SEQUENCE</scope>
    <source>
        <strain evidence="2">KACC 23699</strain>
    </source>
</reference>
<proteinExistence type="predicted"/>
<dbReference type="InterPro" id="IPR016796">
    <property type="entry name" value="UCP021774"/>
</dbReference>
<evidence type="ECO:0000259" key="1">
    <source>
        <dbReference type="Pfam" id="PF03625"/>
    </source>
</evidence>
<evidence type="ECO:0000313" key="2">
    <source>
        <dbReference type="EMBL" id="XBO42484.1"/>
    </source>
</evidence>
<dbReference type="PIRSF" id="PIRSF021774">
    <property type="entry name" value="UCP021774"/>
    <property type="match status" value="1"/>
</dbReference>
<protein>
    <submittedName>
        <fullName evidence="2">DUF302 domain-containing protein</fullName>
    </submittedName>
</protein>
<dbReference type="EMBL" id="CP157483">
    <property type="protein sequence ID" value="XBO42484.1"/>
    <property type="molecule type" value="Genomic_DNA"/>
</dbReference>
<dbReference type="CDD" id="cd14797">
    <property type="entry name" value="DUF302"/>
    <property type="match status" value="1"/>
</dbReference>
<name>A0AAU7JQV0_9MICO</name>
<accession>A0AAU7JQV0</accession>
<dbReference type="SUPFAM" id="SSF103247">
    <property type="entry name" value="TT1751-like"/>
    <property type="match status" value="1"/>
</dbReference>
<dbReference type="Pfam" id="PF03625">
    <property type="entry name" value="DUF302"/>
    <property type="match status" value="1"/>
</dbReference>
<feature type="domain" description="DUF302" evidence="1">
    <location>
        <begin position="35"/>
        <end position="97"/>
    </location>
</feature>
<dbReference type="AlphaFoldDB" id="A0AAU7JQV0"/>
<dbReference type="InterPro" id="IPR005180">
    <property type="entry name" value="DUF302"/>
</dbReference>
<organism evidence="2">
    <name type="scientific">Pedococcus sp. KACC 23699</name>
    <dbReference type="NCBI Taxonomy" id="3149228"/>
    <lineage>
        <taxon>Bacteria</taxon>
        <taxon>Bacillati</taxon>
        <taxon>Actinomycetota</taxon>
        <taxon>Actinomycetes</taxon>
        <taxon>Micrococcales</taxon>
        <taxon>Intrasporangiaceae</taxon>
        <taxon>Pedococcus</taxon>
    </lineage>
</organism>
<dbReference type="RefSeq" id="WP_406829904.1">
    <property type="nucleotide sequence ID" value="NZ_CP157483.1"/>
</dbReference>
<dbReference type="PANTHER" id="PTHR38342">
    <property type="entry name" value="SLR5037 PROTEIN"/>
    <property type="match status" value="1"/>
</dbReference>
<dbReference type="Gene3D" id="3.30.310.70">
    <property type="entry name" value="TT1751-like domain"/>
    <property type="match status" value="1"/>
</dbReference>